<dbReference type="SUPFAM" id="SSF51735">
    <property type="entry name" value="NAD(P)-binding Rossmann-fold domains"/>
    <property type="match status" value="1"/>
</dbReference>
<comment type="function">
    <text evidence="9">NADP-dependent dehydrogenase with broad substrate specificity acting on 3-hydroxy acids. Catalyzes the NADP-dependent oxidation of L-allo-threonine to L-2-amino-3-keto-butyrate, which is spontaneously decarboxylated into aminoacetone. Also acts on D-threonine, L-serine, D-serine, D-3-hydroxyisobutyrate, L-3-hydroxyisobutyrate, D-glycerate and L-glycerate. Able to catalyze the reduction of the malonic semialdehyde to 3-hydroxypropionic acid. YdfG is apparently supplementing RutE, the presumed malonic semialdehyde reductase involved in pyrimidine degradation since both are able to detoxify malonic semialdehyde.</text>
</comment>
<evidence type="ECO:0000256" key="7">
    <source>
        <dbReference type="ARBA" id="ARBA00044271"/>
    </source>
</evidence>
<dbReference type="Gene3D" id="3.40.50.720">
    <property type="entry name" value="NAD(P)-binding Rossmann-like Domain"/>
    <property type="match status" value="1"/>
</dbReference>
<evidence type="ECO:0000256" key="6">
    <source>
        <dbReference type="ARBA" id="ARBA00044065"/>
    </source>
</evidence>
<organism evidence="12 13">
    <name type="scientific">Faecalicatena contorta</name>
    <dbReference type="NCBI Taxonomy" id="39482"/>
    <lineage>
        <taxon>Bacteria</taxon>
        <taxon>Bacillati</taxon>
        <taxon>Bacillota</taxon>
        <taxon>Clostridia</taxon>
        <taxon>Lachnospirales</taxon>
        <taxon>Lachnospiraceae</taxon>
        <taxon>Faecalicatena</taxon>
    </lineage>
</organism>
<dbReference type="AlphaFoldDB" id="A0A316A5S0"/>
<dbReference type="EC" id="1.1.1.298" evidence="4"/>
<accession>A0A316A5S0</accession>
<dbReference type="EC" id="1.1.1.381" evidence="5"/>
<comment type="catalytic activity">
    <reaction evidence="10">
        <text>3-hydroxypropanoate + NADP(+) = 3-oxopropanoate + NADPH + H(+)</text>
        <dbReference type="Rhea" id="RHEA:26438"/>
        <dbReference type="ChEBI" id="CHEBI:15378"/>
        <dbReference type="ChEBI" id="CHEBI:16510"/>
        <dbReference type="ChEBI" id="CHEBI:33190"/>
        <dbReference type="ChEBI" id="CHEBI:57783"/>
        <dbReference type="ChEBI" id="CHEBI:58349"/>
        <dbReference type="EC" id="1.1.1.298"/>
    </reaction>
</comment>
<dbReference type="InterPro" id="IPR002347">
    <property type="entry name" value="SDR_fam"/>
</dbReference>
<dbReference type="Proteomes" id="UP000254051">
    <property type="component" value="Unassembled WGS sequence"/>
</dbReference>
<gene>
    <name evidence="12" type="ORF">SAMN05216529_101475</name>
</gene>
<dbReference type="PANTHER" id="PTHR43086">
    <property type="entry name" value="VERY-LONG-CHAIN 3-OXOOACYL-COA REDUCTASE"/>
    <property type="match status" value="1"/>
</dbReference>
<evidence type="ECO:0000256" key="11">
    <source>
        <dbReference type="RuleBase" id="RU000363"/>
    </source>
</evidence>
<dbReference type="PRINTS" id="PR00081">
    <property type="entry name" value="GDHRDH"/>
</dbReference>
<evidence type="ECO:0000256" key="1">
    <source>
        <dbReference type="ARBA" id="ARBA00006484"/>
    </source>
</evidence>
<protein>
    <recommendedName>
        <fullName evidence="6">NADP-dependent 3-hydroxy acid dehydrogenase YdfG</fullName>
        <ecNumber evidence="4">1.1.1.298</ecNumber>
        <ecNumber evidence="5">1.1.1.381</ecNumber>
    </recommendedName>
    <alternativeName>
        <fullName evidence="8">L-allo-threonine dehydrogenase</fullName>
    </alternativeName>
    <alternativeName>
        <fullName evidence="7">Malonic semialdehyde reductase</fullName>
    </alternativeName>
</protein>
<dbReference type="InterPro" id="IPR020904">
    <property type="entry name" value="Sc_DH/Rdtase_CS"/>
</dbReference>
<evidence type="ECO:0000256" key="10">
    <source>
        <dbReference type="ARBA" id="ARBA00047274"/>
    </source>
</evidence>
<comment type="catalytic activity">
    <reaction evidence="3">
        <text>L-allo-threonine + NADP(+) = aminoacetone + CO2 + NADPH</text>
        <dbReference type="Rhea" id="RHEA:43524"/>
        <dbReference type="ChEBI" id="CHEBI:16526"/>
        <dbReference type="ChEBI" id="CHEBI:57783"/>
        <dbReference type="ChEBI" id="CHEBI:58320"/>
        <dbReference type="ChEBI" id="CHEBI:58349"/>
        <dbReference type="ChEBI" id="CHEBI:58585"/>
        <dbReference type="EC" id="1.1.1.381"/>
    </reaction>
</comment>
<dbReference type="InterPro" id="IPR036291">
    <property type="entry name" value="NAD(P)-bd_dom_sf"/>
</dbReference>
<dbReference type="PROSITE" id="PS00061">
    <property type="entry name" value="ADH_SHORT"/>
    <property type="match status" value="1"/>
</dbReference>
<dbReference type="PRINTS" id="PR00080">
    <property type="entry name" value="SDRFAMILY"/>
</dbReference>
<dbReference type="OrthoDB" id="9808814at2"/>
<dbReference type="CDD" id="cd05233">
    <property type="entry name" value="SDR_c"/>
    <property type="match status" value="1"/>
</dbReference>
<sequence>MKIAIVTGASSGIGKEFVKQLPHFYRTLDEIWVIARRRDRLETLKRESCLPLRIFEGDLLEEHFYTNLENFLEAEKPELRMLVNAAGFGKKGTVSEIAEKEPSIQTKMVDLNCRALTKITLACLPYLSKGSRIINVASAAAFAPQPSFAVYAATKSYVLSFSNGLGAELEGQGIRVTAVCPGPVDTEFFTISGKLTNRWKNAAMARPENVVKKALLDSRKGKTVSVYSIPIKAAQMGAKLFPHRLIMKAGICSEQLRKQ</sequence>
<evidence type="ECO:0000313" key="13">
    <source>
        <dbReference type="Proteomes" id="UP000254051"/>
    </source>
</evidence>
<evidence type="ECO:0000256" key="3">
    <source>
        <dbReference type="ARBA" id="ARBA00043812"/>
    </source>
</evidence>
<evidence type="ECO:0000313" key="12">
    <source>
        <dbReference type="EMBL" id="SUQ12578.1"/>
    </source>
</evidence>
<evidence type="ECO:0000256" key="8">
    <source>
        <dbReference type="ARBA" id="ARBA00044349"/>
    </source>
</evidence>
<proteinExistence type="inferred from homology"/>
<name>A0A316A5S0_9FIRM</name>
<evidence type="ECO:0000256" key="9">
    <source>
        <dbReference type="ARBA" id="ARBA00045650"/>
    </source>
</evidence>
<dbReference type="GO" id="GO:0035527">
    <property type="term" value="F:3-hydroxypropionate dehydrogenase (NADP+) activity"/>
    <property type="evidence" value="ECO:0007669"/>
    <property type="project" value="UniProtKB-EC"/>
</dbReference>
<reference evidence="13" key="1">
    <citation type="submission" date="2017-07" db="EMBL/GenBank/DDBJ databases">
        <authorList>
            <person name="Varghese N."/>
            <person name="Submissions S."/>
        </authorList>
    </citation>
    <scope>NUCLEOTIDE SEQUENCE [LARGE SCALE GENOMIC DNA]</scope>
    <source>
        <strain evidence="13">NLAE-zl-C134</strain>
    </source>
</reference>
<evidence type="ECO:0000256" key="4">
    <source>
        <dbReference type="ARBA" id="ARBA00044050"/>
    </source>
</evidence>
<keyword evidence="13" id="KW-1185">Reference proteome</keyword>
<comment type="similarity">
    <text evidence="1 11">Belongs to the short-chain dehydrogenases/reductases (SDR) family.</text>
</comment>
<evidence type="ECO:0000256" key="2">
    <source>
        <dbReference type="ARBA" id="ARBA00023002"/>
    </source>
</evidence>
<dbReference type="RefSeq" id="WP_109708591.1">
    <property type="nucleotide sequence ID" value="NZ_QGDS01000001.1"/>
</dbReference>
<evidence type="ECO:0000256" key="5">
    <source>
        <dbReference type="ARBA" id="ARBA00044059"/>
    </source>
</evidence>
<dbReference type="EMBL" id="UHJJ01000001">
    <property type="protein sequence ID" value="SUQ12578.1"/>
    <property type="molecule type" value="Genomic_DNA"/>
</dbReference>
<dbReference type="PANTHER" id="PTHR43086:SF3">
    <property type="entry name" value="NADP-DEPENDENT 3-HYDROXY ACID DEHYDROGENASE YDFG"/>
    <property type="match status" value="1"/>
</dbReference>
<keyword evidence="2" id="KW-0560">Oxidoreductase</keyword>
<dbReference type="Pfam" id="PF00106">
    <property type="entry name" value="adh_short"/>
    <property type="match status" value="1"/>
</dbReference>